<comment type="caution">
    <text evidence="1">The sequence shown here is derived from an EMBL/GenBank/DDBJ whole genome shotgun (WGS) entry which is preliminary data.</text>
</comment>
<sequence length="333" mass="37307">MFAPDGHRQFYQGLFASLFDLEPVMGRIGPRLWLDLVRARHLLFATIDDDYAGFIAVALTRSLIGRRTVGLFLRPSQCFESGRLVYRLKRWAFRCLRYLPRLSLFTILPFTFDRRFAQVAYGWVHDPQMWDMHDRAMSIETSQLSRDVLAAAGGRAILCFLGSVRKSKGFEFLVNILSDHPDLAKDVFVVAAGRVDPASGRDCARLISTGGMVVDRFVSDDELLSLYKTCDFAWCCYEPDYDQASGIFGRSVQLGARPIIRKGSHLEKYAQEGAVAPVCLIYGDTRDAAANIATAAANRSEKVADSRSDKAVRLGEIVGSWRSDFIQKIRAAL</sequence>
<dbReference type="AlphaFoldDB" id="A0AB36R761"/>
<gene>
    <name evidence="1" type="ORF">CIT25_19400</name>
</gene>
<reference evidence="2" key="1">
    <citation type="submission" date="2017-08" db="EMBL/GenBank/DDBJ databases">
        <title>Mesorhizobium wenxinae sp. nov., a novel rhizobial species isolated from root nodules of chickpea (Cicer arietinum L.).</title>
        <authorList>
            <person name="Zhang J."/>
        </authorList>
    </citation>
    <scope>NUCLEOTIDE SEQUENCE [LARGE SCALE GENOMIC DNA]</scope>
    <source>
        <strain evidence="2">USDA 3392</strain>
    </source>
</reference>
<protein>
    <recommendedName>
        <fullName evidence="3">Glycosyl transferase family 1 domain-containing protein</fullName>
    </recommendedName>
</protein>
<dbReference type="Proteomes" id="UP000216215">
    <property type="component" value="Unassembled WGS sequence"/>
</dbReference>
<keyword evidence="2" id="KW-1185">Reference proteome</keyword>
<evidence type="ECO:0000313" key="1">
    <source>
        <dbReference type="EMBL" id="PAQ00553.1"/>
    </source>
</evidence>
<dbReference type="RefSeq" id="WP_095486138.1">
    <property type="nucleotide sequence ID" value="NZ_CP088151.1"/>
</dbReference>
<name>A0AB36R761_9HYPH</name>
<proteinExistence type="predicted"/>
<accession>A0AB36R761</accession>
<evidence type="ECO:0000313" key="2">
    <source>
        <dbReference type="Proteomes" id="UP000216215"/>
    </source>
</evidence>
<evidence type="ECO:0008006" key="3">
    <source>
        <dbReference type="Google" id="ProtNLM"/>
    </source>
</evidence>
<organism evidence="1 2">
    <name type="scientific">Mesorhizobium mediterraneum</name>
    <dbReference type="NCBI Taxonomy" id="43617"/>
    <lineage>
        <taxon>Bacteria</taxon>
        <taxon>Pseudomonadati</taxon>
        <taxon>Pseudomonadota</taxon>
        <taxon>Alphaproteobacteria</taxon>
        <taxon>Hyphomicrobiales</taxon>
        <taxon>Phyllobacteriaceae</taxon>
        <taxon>Mesorhizobium</taxon>
    </lineage>
</organism>
<dbReference type="SUPFAM" id="SSF53756">
    <property type="entry name" value="UDP-Glycosyltransferase/glycogen phosphorylase"/>
    <property type="match status" value="1"/>
</dbReference>
<dbReference type="EMBL" id="NPKI01000025">
    <property type="protein sequence ID" value="PAQ00553.1"/>
    <property type="molecule type" value="Genomic_DNA"/>
</dbReference>